<accession>A0ABY1N970</accession>
<evidence type="ECO:0000256" key="3">
    <source>
        <dbReference type="ARBA" id="ARBA00022729"/>
    </source>
</evidence>
<protein>
    <submittedName>
        <fullName evidence="6">Putrescine transport system substrate-binding protein</fullName>
    </submittedName>
</protein>
<keyword evidence="7" id="KW-1185">Reference proteome</keyword>
<keyword evidence="2" id="KW-0813">Transport</keyword>
<sequence length="360" mass="40073">MGLKVCGLTVVAALGLASAPLRAGEDAVWFYAWNNTIPQEVIQNFGERHGINVIVDTFMVADEAEARLAAGQTGYDLAVVPVEVMPRLVSIDALRPFDPHQRARLHGSHPQLMEKLSEAVPMAKDYAVPFLWGTTGLMVDIDDVLERVPERTLNSWDLVFDPQYAAALSDCGITIADAVQEVVAIALNYLGRNPNSMAEEDLNEAFDLLAQIMPYVNTIDGSQQEQILQNEACVALTWSSDALAPQSQLGRDEVRYFVPEEGTVLWADVLVLPNDTEHPAHSNQLLRYMNEPEVLAKVSQFSLALTDIPVTHAAMQSIDRKILEQVAPTDRRDKLFMLTPRTGAEKRLLDRRWRRMQLGM</sequence>
<dbReference type="Pfam" id="PF13416">
    <property type="entry name" value="SBP_bac_8"/>
    <property type="match status" value="1"/>
</dbReference>
<evidence type="ECO:0000313" key="6">
    <source>
        <dbReference type="EMBL" id="SMP01941.1"/>
    </source>
</evidence>
<dbReference type="Proteomes" id="UP001157961">
    <property type="component" value="Unassembled WGS sequence"/>
</dbReference>
<gene>
    <name evidence="6" type="ORF">SAMN06265373_101182</name>
</gene>
<dbReference type="PRINTS" id="PR00909">
    <property type="entry name" value="SPERMDNBNDNG"/>
</dbReference>
<comment type="caution">
    <text evidence="6">The sequence shown here is derived from an EMBL/GenBank/DDBJ whole genome shotgun (WGS) entry which is preliminary data.</text>
</comment>
<dbReference type="PANTHER" id="PTHR30222:SF12">
    <property type="entry name" value="NORSPERMIDINE SENSOR"/>
    <property type="match status" value="1"/>
</dbReference>
<dbReference type="EMBL" id="FXTY01000001">
    <property type="protein sequence ID" value="SMP01941.1"/>
    <property type="molecule type" value="Genomic_DNA"/>
</dbReference>
<proteinExistence type="predicted"/>
<dbReference type="PANTHER" id="PTHR30222">
    <property type="entry name" value="SPERMIDINE/PUTRESCINE-BINDING PERIPLASMIC PROTEIN"/>
    <property type="match status" value="1"/>
</dbReference>
<reference evidence="6 7" key="1">
    <citation type="submission" date="2017-05" db="EMBL/GenBank/DDBJ databases">
        <authorList>
            <person name="Varghese N."/>
            <person name="Submissions S."/>
        </authorList>
    </citation>
    <scope>NUCLEOTIDE SEQUENCE [LARGE SCALE GENOMIC DNA]</scope>
    <source>
        <strain evidence="6 7">DSM 29734</strain>
    </source>
</reference>
<evidence type="ECO:0000256" key="4">
    <source>
        <dbReference type="ARBA" id="ARBA00022764"/>
    </source>
</evidence>
<dbReference type="RefSeq" id="WP_283424060.1">
    <property type="nucleotide sequence ID" value="NZ_FXTY01000001.1"/>
</dbReference>
<evidence type="ECO:0000256" key="1">
    <source>
        <dbReference type="ARBA" id="ARBA00004418"/>
    </source>
</evidence>
<dbReference type="InterPro" id="IPR001188">
    <property type="entry name" value="Sperm_putr-bd"/>
</dbReference>
<name>A0ABY1N970_9RHOB</name>
<comment type="subcellular location">
    <subcellularLocation>
        <location evidence="1">Periplasm</location>
    </subcellularLocation>
</comment>
<evidence type="ECO:0000256" key="2">
    <source>
        <dbReference type="ARBA" id="ARBA00022448"/>
    </source>
</evidence>
<keyword evidence="4" id="KW-0574">Periplasm</keyword>
<organism evidence="6 7">
    <name type="scientific">Shimia sagamensis</name>
    <dbReference type="NCBI Taxonomy" id="1566352"/>
    <lineage>
        <taxon>Bacteria</taxon>
        <taxon>Pseudomonadati</taxon>
        <taxon>Pseudomonadota</taxon>
        <taxon>Alphaproteobacteria</taxon>
        <taxon>Rhodobacterales</taxon>
        <taxon>Roseobacteraceae</taxon>
    </lineage>
</organism>
<keyword evidence="3 5" id="KW-0732">Signal</keyword>
<dbReference type="SUPFAM" id="SSF53850">
    <property type="entry name" value="Periplasmic binding protein-like II"/>
    <property type="match status" value="1"/>
</dbReference>
<feature type="chain" id="PRO_5045305759" evidence="5">
    <location>
        <begin position="24"/>
        <end position="360"/>
    </location>
</feature>
<evidence type="ECO:0000313" key="7">
    <source>
        <dbReference type="Proteomes" id="UP001157961"/>
    </source>
</evidence>
<dbReference type="InterPro" id="IPR006059">
    <property type="entry name" value="SBP"/>
</dbReference>
<dbReference type="Gene3D" id="3.40.190.10">
    <property type="entry name" value="Periplasmic binding protein-like II"/>
    <property type="match status" value="2"/>
</dbReference>
<evidence type="ECO:0000256" key="5">
    <source>
        <dbReference type="SAM" id="SignalP"/>
    </source>
</evidence>
<feature type="signal peptide" evidence="5">
    <location>
        <begin position="1"/>
        <end position="23"/>
    </location>
</feature>